<evidence type="ECO:0000313" key="2">
    <source>
        <dbReference type="EMBL" id="MDN3921543.1"/>
    </source>
</evidence>
<protein>
    <submittedName>
        <fullName evidence="2">Uncharacterized protein</fullName>
    </submittedName>
</protein>
<evidence type="ECO:0000313" key="3">
    <source>
        <dbReference type="Proteomes" id="UP001228044"/>
    </source>
</evidence>
<dbReference type="RefSeq" id="WP_290359866.1">
    <property type="nucleotide sequence ID" value="NZ_JAUHHC010000004.1"/>
</dbReference>
<feature type="region of interest" description="Disordered" evidence="1">
    <location>
        <begin position="1"/>
        <end position="47"/>
    </location>
</feature>
<feature type="compositionally biased region" description="Acidic residues" evidence="1">
    <location>
        <begin position="37"/>
        <end position="47"/>
    </location>
</feature>
<organism evidence="2 3">
    <name type="scientific">Roseateles violae</name>
    <dbReference type="NCBI Taxonomy" id="3058042"/>
    <lineage>
        <taxon>Bacteria</taxon>
        <taxon>Pseudomonadati</taxon>
        <taxon>Pseudomonadota</taxon>
        <taxon>Betaproteobacteria</taxon>
        <taxon>Burkholderiales</taxon>
        <taxon>Sphaerotilaceae</taxon>
        <taxon>Roseateles</taxon>
    </lineage>
</organism>
<sequence length="72" mass="7280">MRSTKRPVFSSPAGSAGLLDGVEADGEAVDEDGKGEVEEDVEGDVEEDVAGDVEEDGLELGSLGMADLVLGG</sequence>
<reference evidence="2 3" key="1">
    <citation type="submission" date="2023-06" db="EMBL/GenBank/DDBJ databases">
        <title>Pelomonas sp. PFR6 16S ribosomal RNA gene Genome sequencing and assembly.</title>
        <authorList>
            <person name="Woo H."/>
        </authorList>
    </citation>
    <scope>NUCLEOTIDE SEQUENCE [LARGE SCALE GENOMIC DNA]</scope>
    <source>
        <strain evidence="2 3">PFR6</strain>
    </source>
</reference>
<proteinExistence type="predicted"/>
<accession>A0ABT8DU68</accession>
<comment type="caution">
    <text evidence="2">The sequence shown here is derived from an EMBL/GenBank/DDBJ whole genome shotgun (WGS) entry which is preliminary data.</text>
</comment>
<dbReference type="EMBL" id="JAUHHC010000004">
    <property type="protein sequence ID" value="MDN3921543.1"/>
    <property type="molecule type" value="Genomic_DNA"/>
</dbReference>
<evidence type="ECO:0000256" key="1">
    <source>
        <dbReference type="SAM" id="MobiDB-lite"/>
    </source>
</evidence>
<keyword evidence="3" id="KW-1185">Reference proteome</keyword>
<dbReference type="Proteomes" id="UP001228044">
    <property type="component" value="Unassembled WGS sequence"/>
</dbReference>
<gene>
    <name evidence="2" type="ORF">QWJ38_14715</name>
</gene>
<name>A0ABT8DU68_9BURK</name>